<evidence type="ECO:0000313" key="2">
    <source>
        <dbReference type="EMBL" id="KAE9294761.1"/>
    </source>
</evidence>
<dbReference type="Proteomes" id="UP000434957">
    <property type="component" value="Unassembled WGS sequence"/>
</dbReference>
<dbReference type="EMBL" id="QXFU01001825">
    <property type="protein sequence ID" value="KAE8994879.1"/>
    <property type="molecule type" value="Genomic_DNA"/>
</dbReference>
<evidence type="ECO:0000313" key="4">
    <source>
        <dbReference type="Proteomes" id="UP000435112"/>
    </source>
</evidence>
<dbReference type="Proteomes" id="UP000435112">
    <property type="component" value="Unassembled WGS sequence"/>
</dbReference>
<gene>
    <name evidence="1" type="ORF">PR002_g19791</name>
    <name evidence="2" type="ORF">PR003_g24187</name>
</gene>
<comment type="caution">
    <text evidence="2">The sequence shown here is derived from an EMBL/GenBank/DDBJ whole genome shotgun (WGS) entry which is preliminary data.</text>
</comment>
<proteinExistence type="predicted"/>
<keyword evidence="3" id="KW-1185">Reference proteome</keyword>
<dbReference type="EMBL" id="QXFT01002671">
    <property type="protein sequence ID" value="KAE9294761.1"/>
    <property type="molecule type" value="Genomic_DNA"/>
</dbReference>
<reference evidence="2 3" key="1">
    <citation type="submission" date="2018-08" db="EMBL/GenBank/DDBJ databases">
        <title>Genomic investigation of the strawberry pathogen Phytophthora fragariae indicates pathogenicity is determined by transcriptional variation in three key races.</title>
        <authorList>
            <person name="Adams T.M."/>
            <person name="Armitage A.D."/>
            <person name="Sobczyk M.K."/>
            <person name="Bates H.J."/>
            <person name="Dunwell J.M."/>
            <person name="Nellist C.F."/>
            <person name="Harrison R.J."/>
        </authorList>
    </citation>
    <scope>NUCLEOTIDE SEQUENCE [LARGE SCALE GENOMIC DNA]</scope>
    <source>
        <strain evidence="1 4">SCRP324</strain>
        <strain evidence="2 3">SCRP333</strain>
    </source>
</reference>
<name>A0A6A4CR04_9STRA</name>
<sequence length="56" mass="6070">MPRIGSCCLTGKVGGSRLAAGLLVCFADSHSSFLRSSVWFTVRLAGRCSHLWWAIT</sequence>
<accession>A0A6A4CR04</accession>
<evidence type="ECO:0000313" key="3">
    <source>
        <dbReference type="Proteomes" id="UP000434957"/>
    </source>
</evidence>
<evidence type="ECO:0000313" key="1">
    <source>
        <dbReference type="EMBL" id="KAE8994879.1"/>
    </source>
</evidence>
<protein>
    <submittedName>
        <fullName evidence="2">Uncharacterized protein</fullName>
    </submittedName>
</protein>
<organism evidence="2 3">
    <name type="scientific">Phytophthora rubi</name>
    <dbReference type="NCBI Taxonomy" id="129364"/>
    <lineage>
        <taxon>Eukaryota</taxon>
        <taxon>Sar</taxon>
        <taxon>Stramenopiles</taxon>
        <taxon>Oomycota</taxon>
        <taxon>Peronosporomycetes</taxon>
        <taxon>Peronosporales</taxon>
        <taxon>Peronosporaceae</taxon>
        <taxon>Phytophthora</taxon>
    </lineage>
</organism>
<dbReference type="AlphaFoldDB" id="A0A6A4CR04"/>